<gene>
    <name evidence="1" type="ORF">CHS0354_029243</name>
</gene>
<reference evidence="1" key="3">
    <citation type="submission" date="2023-05" db="EMBL/GenBank/DDBJ databases">
        <authorList>
            <person name="Smith C.H."/>
        </authorList>
    </citation>
    <scope>NUCLEOTIDE SEQUENCE</scope>
    <source>
        <strain evidence="1">CHS0354</strain>
        <tissue evidence="1">Mantle</tissue>
    </source>
</reference>
<name>A0AAE0RUI8_9BIVA</name>
<evidence type="ECO:0000313" key="2">
    <source>
        <dbReference type="Proteomes" id="UP001195483"/>
    </source>
</evidence>
<evidence type="ECO:0000313" key="1">
    <source>
        <dbReference type="EMBL" id="KAK3579881.1"/>
    </source>
</evidence>
<dbReference type="AlphaFoldDB" id="A0AAE0RUI8"/>
<keyword evidence="2" id="KW-1185">Reference proteome</keyword>
<accession>A0AAE0RUI8</accession>
<proteinExistence type="predicted"/>
<comment type="caution">
    <text evidence="1">The sequence shown here is derived from an EMBL/GenBank/DDBJ whole genome shotgun (WGS) entry which is preliminary data.</text>
</comment>
<reference evidence="1" key="2">
    <citation type="journal article" date="2021" name="Genome Biol. Evol.">
        <title>Developing a high-quality reference genome for a parasitic bivalve with doubly uniparental inheritance (Bivalvia: Unionida).</title>
        <authorList>
            <person name="Smith C.H."/>
        </authorList>
    </citation>
    <scope>NUCLEOTIDE SEQUENCE</scope>
    <source>
        <strain evidence="1">CHS0354</strain>
        <tissue evidence="1">Mantle</tissue>
    </source>
</reference>
<reference evidence="1" key="1">
    <citation type="journal article" date="2021" name="Genome Biol. Evol.">
        <title>A High-Quality Reference Genome for a Parasitic Bivalve with Doubly Uniparental Inheritance (Bivalvia: Unionida).</title>
        <authorList>
            <person name="Smith C.H."/>
        </authorList>
    </citation>
    <scope>NUCLEOTIDE SEQUENCE</scope>
    <source>
        <strain evidence="1">CHS0354</strain>
    </source>
</reference>
<dbReference type="Proteomes" id="UP001195483">
    <property type="component" value="Unassembled WGS sequence"/>
</dbReference>
<sequence length="125" mass="14662">MRDIHMDSITRMSNVSIHQLHEKGSHEHPEWRPPLSHQLNHTITEMNENTSNDNSEFKMIHKKQGSITYELDVSNMKHNGHVLVTMGEKCSYAFPEDKRTNTQKDSVVKELDYKNLLRLENNHLN</sequence>
<protein>
    <submittedName>
        <fullName evidence="1">Uncharacterized protein</fullName>
    </submittedName>
</protein>
<dbReference type="EMBL" id="JAEAOA010001754">
    <property type="protein sequence ID" value="KAK3579881.1"/>
    <property type="molecule type" value="Genomic_DNA"/>
</dbReference>
<organism evidence="1 2">
    <name type="scientific">Potamilus streckersoni</name>
    <dbReference type="NCBI Taxonomy" id="2493646"/>
    <lineage>
        <taxon>Eukaryota</taxon>
        <taxon>Metazoa</taxon>
        <taxon>Spiralia</taxon>
        <taxon>Lophotrochozoa</taxon>
        <taxon>Mollusca</taxon>
        <taxon>Bivalvia</taxon>
        <taxon>Autobranchia</taxon>
        <taxon>Heteroconchia</taxon>
        <taxon>Palaeoheterodonta</taxon>
        <taxon>Unionida</taxon>
        <taxon>Unionoidea</taxon>
        <taxon>Unionidae</taxon>
        <taxon>Ambleminae</taxon>
        <taxon>Lampsilini</taxon>
        <taxon>Potamilus</taxon>
    </lineage>
</organism>